<dbReference type="InterPro" id="IPR002347">
    <property type="entry name" value="SDR_fam"/>
</dbReference>
<evidence type="ECO:0000259" key="2">
    <source>
        <dbReference type="SMART" id="SM00822"/>
    </source>
</evidence>
<dbReference type="PANTHER" id="PTHR43975">
    <property type="entry name" value="ZGC:101858"/>
    <property type="match status" value="1"/>
</dbReference>
<dbReference type="EMBL" id="JAHIBW010000003">
    <property type="protein sequence ID" value="KAG7312315.1"/>
    <property type="molecule type" value="Genomic_DNA"/>
</dbReference>
<sequence>MSINDKVVIVTGASSGIGASIAVESAKLGAKVVMVGRNEEKLSKVSSDCASVGKKVKPLVINADVSKDEDVRRIIDTTVQQFGQIDVLINNAGFNKLVTIHDEKAMDAFDAVLATNLRGVVHLTHLAIPYLKKTKGNIVNVSSVAAVKPMGQTFWAYCTSKAALDHFSKCMARELAPDVRVNVVNPGPVATDFGANSGMPADLKLEIKDMVVLERISQSEEVTDIVLFLMSDRARGVTGSCFLTDNGLLLK</sequence>
<dbReference type="InterPro" id="IPR036291">
    <property type="entry name" value="NAD(P)-bd_dom_sf"/>
</dbReference>
<gene>
    <name evidence="3" type="ORF">JYU34_001795</name>
</gene>
<dbReference type="SUPFAM" id="SSF51735">
    <property type="entry name" value="NAD(P)-binding Rossmann-fold domains"/>
    <property type="match status" value="1"/>
</dbReference>
<dbReference type="InterPro" id="IPR020904">
    <property type="entry name" value="Sc_DH/Rdtase_CS"/>
</dbReference>
<reference evidence="3 4" key="1">
    <citation type="submission" date="2021-06" db="EMBL/GenBank/DDBJ databases">
        <title>A haploid diamondback moth (Plutella xylostella L.) genome assembly resolves 31 chromosomes and identifies a diamide resistance mutation.</title>
        <authorList>
            <person name="Ward C.M."/>
            <person name="Perry K.D."/>
            <person name="Baker G."/>
            <person name="Powis K."/>
            <person name="Heckel D.G."/>
            <person name="Baxter S.W."/>
        </authorList>
    </citation>
    <scope>NUCLEOTIDE SEQUENCE [LARGE SCALE GENOMIC DNA]</scope>
    <source>
        <strain evidence="3 4">LV</strain>
        <tissue evidence="3">Single pupa</tissue>
    </source>
</reference>
<dbReference type="InterPro" id="IPR057326">
    <property type="entry name" value="KR_dom"/>
</dbReference>
<name>A0ABQ7R4W7_PLUXY</name>
<dbReference type="PRINTS" id="PR00081">
    <property type="entry name" value="GDHRDH"/>
</dbReference>
<dbReference type="PROSITE" id="PS00061">
    <property type="entry name" value="ADH_SHORT"/>
    <property type="match status" value="1"/>
</dbReference>
<comment type="caution">
    <text evidence="3">The sequence shown here is derived from an EMBL/GenBank/DDBJ whole genome shotgun (WGS) entry which is preliminary data.</text>
</comment>
<keyword evidence="4" id="KW-1185">Reference proteome</keyword>
<dbReference type="Proteomes" id="UP000823941">
    <property type="component" value="Chromosome 3"/>
</dbReference>
<dbReference type="SMART" id="SM00822">
    <property type="entry name" value="PKS_KR"/>
    <property type="match status" value="1"/>
</dbReference>
<dbReference type="PANTHER" id="PTHR43975:SF2">
    <property type="entry name" value="EG:BACR7A4.14 PROTEIN-RELATED"/>
    <property type="match status" value="1"/>
</dbReference>
<protein>
    <recommendedName>
        <fullName evidence="2">Ketoreductase domain-containing protein</fullName>
    </recommendedName>
</protein>
<feature type="domain" description="Ketoreductase" evidence="2">
    <location>
        <begin position="6"/>
        <end position="192"/>
    </location>
</feature>
<organism evidence="3 4">
    <name type="scientific">Plutella xylostella</name>
    <name type="common">Diamondback moth</name>
    <name type="synonym">Plutella maculipennis</name>
    <dbReference type="NCBI Taxonomy" id="51655"/>
    <lineage>
        <taxon>Eukaryota</taxon>
        <taxon>Metazoa</taxon>
        <taxon>Ecdysozoa</taxon>
        <taxon>Arthropoda</taxon>
        <taxon>Hexapoda</taxon>
        <taxon>Insecta</taxon>
        <taxon>Pterygota</taxon>
        <taxon>Neoptera</taxon>
        <taxon>Endopterygota</taxon>
        <taxon>Lepidoptera</taxon>
        <taxon>Glossata</taxon>
        <taxon>Ditrysia</taxon>
        <taxon>Yponomeutoidea</taxon>
        <taxon>Plutellidae</taxon>
        <taxon>Plutella</taxon>
    </lineage>
</organism>
<dbReference type="Pfam" id="PF13561">
    <property type="entry name" value="adh_short_C2"/>
    <property type="match status" value="1"/>
</dbReference>
<keyword evidence="1" id="KW-0560">Oxidoreductase</keyword>
<dbReference type="Gene3D" id="3.40.50.720">
    <property type="entry name" value="NAD(P)-binding Rossmann-like Domain"/>
    <property type="match status" value="1"/>
</dbReference>
<evidence type="ECO:0000313" key="3">
    <source>
        <dbReference type="EMBL" id="KAG7312315.1"/>
    </source>
</evidence>
<evidence type="ECO:0000313" key="4">
    <source>
        <dbReference type="Proteomes" id="UP000823941"/>
    </source>
</evidence>
<accession>A0ABQ7R4W7</accession>
<proteinExistence type="predicted"/>
<dbReference type="PRINTS" id="PR00080">
    <property type="entry name" value="SDRFAMILY"/>
</dbReference>
<evidence type="ECO:0000256" key="1">
    <source>
        <dbReference type="ARBA" id="ARBA00023002"/>
    </source>
</evidence>